<keyword evidence="2" id="KW-0342">GTP-binding</keyword>
<sequence>MTSPQWVAQQREGFRGPAVPQIHPGVLRKVQACRSILPPALPKCLRVHALPTTLPLSHRATSHATLYPYFPPPDLNSFQQTSKWIDDVRTERGSDVIIMLVGNKTDLADKRQITIEEGEQRAKELSVMFIETSAKTGYNVKQVGAAALTRGPHWASGAGG</sequence>
<dbReference type="Gene3D" id="3.40.50.300">
    <property type="entry name" value="P-loop containing nucleotide triphosphate hydrolases"/>
    <property type="match status" value="1"/>
</dbReference>
<dbReference type="PRINTS" id="PR00449">
    <property type="entry name" value="RASTRNSFRMNG"/>
</dbReference>
<dbReference type="SMART" id="SM00173">
    <property type="entry name" value="RAS"/>
    <property type="match status" value="1"/>
</dbReference>
<dbReference type="GO" id="GO:0003924">
    <property type="term" value="F:GTPase activity"/>
    <property type="evidence" value="ECO:0007669"/>
    <property type="project" value="InterPro"/>
</dbReference>
<dbReference type="GO" id="GO:0005525">
    <property type="term" value="F:GTP binding"/>
    <property type="evidence" value="ECO:0007669"/>
    <property type="project" value="UniProtKB-KW"/>
</dbReference>
<dbReference type="PANTHER" id="PTHR47977">
    <property type="entry name" value="RAS-RELATED PROTEIN RAB"/>
    <property type="match status" value="1"/>
</dbReference>
<dbReference type="SMART" id="SM00175">
    <property type="entry name" value="RAB"/>
    <property type="match status" value="1"/>
</dbReference>
<dbReference type="Pfam" id="PF00071">
    <property type="entry name" value="Ras"/>
    <property type="match status" value="1"/>
</dbReference>
<reference evidence="3" key="2">
    <citation type="submission" date="2025-08" db="UniProtKB">
        <authorList>
            <consortium name="Ensembl"/>
        </authorList>
    </citation>
    <scope>IDENTIFICATION</scope>
</reference>
<reference evidence="3" key="1">
    <citation type="submission" date="2019-03" db="EMBL/GenBank/DDBJ databases">
        <title>Genome sequencing and reference-guided assembly of Black Bengal Goat (Capra hircus).</title>
        <authorList>
            <person name="Siddiki A.Z."/>
            <person name="Baten A."/>
            <person name="Billah M."/>
            <person name="Alam M.A.U."/>
            <person name="Shawrob K.S.M."/>
            <person name="Saha S."/>
            <person name="Chowdhury M."/>
            <person name="Rahman A.H."/>
            <person name="Stear M."/>
            <person name="Miah G."/>
            <person name="Das G.B."/>
            <person name="Hossain M.M."/>
            <person name="Kumkum M."/>
            <person name="Islam M.S."/>
            <person name="Mollah A.M."/>
            <person name="Ahsan A."/>
            <person name="Tusar F."/>
            <person name="Khan M.K.I."/>
        </authorList>
    </citation>
    <scope>NUCLEOTIDE SEQUENCE [LARGE SCALE GENOMIC DNA]</scope>
</reference>
<dbReference type="Ensembl" id="ENSCHIT00010019593.1">
    <property type="protein sequence ID" value="ENSCHIP00010013913.1"/>
    <property type="gene ID" value="ENSCHIG00010010232.1"/>
</dbReference>
<protein>
    <submittedName>
        <fullName evidence="3">Uncharacterized protein</fullName>
    </submittedName>
</protein>
<evidence type="ECO:0000313" key="3">
    <source>
        <dbReference type="Ensembl" id="ENSCHIP00010013913.1"/>
    </source>
</evidence>
<dbReference type="InterPro" id="IPR050227">
    <property type="entry name" value="Rab"/>
</dbReference>
<accession>A0A8C2P3Q7</accession>
<organism evidence="3">
    <name type="scientific">Capra hircus</name>
    <name type="common">Goat</name>
    <dbReference type="NCBI Taxonomy" id="9925"/>
    <lineage>
        <taxon>Eukaryota</taxon>
        <taxon>Metazoa</taxon>
        <taxon>Chordata</taxon>
        <taxon>Craniata</taxon>
        <taxon>Vertebrata</taxon>
        <taxon>Euteleostomi</taxon>
        <taxon>Mammalia</taxon>
        <taxon>Eutheria</taxon>
        <taxon>Laurasiatheria</taxon>
        <taxon>Artiodactyla</taxon>
        <taxon>Ruminantia</taxon>
        <taxon>Pecora</taxon>
        <taxon>Bovidae</taxon>
        <taxon>Caprinae</taxon>
        <taxon>Capra</taxon>
    </lineage>
</organism>
<proteinExistence type="predicted"/>
<dbReference type="AlphaFoldDB" id="A0A8C2P3Q7"/>
<keyword evidence="1" id="KW-0547">Nucleotide-binding</keyword>
<name>A0A8C2P3Q7_CAPHI</name>
<evidence type="ECO:0000256" key="1">
    <source>
        <dbReference type="ARBA" id="ARBA00022741"/>
    </source>
</evidence>
<dbReference type="InterPro" id="IPR027417">
    <property type="entry name" value="P-loop_NTPase"/>
</dbReference>
<evidence type="ECO:0000256" key="2">
    <source>
        <dbReference type="ARBA" id="ARBA00023134"/>
    </source>
</evidence>
<dbReference type="InterPro" id="IPR001806">
    <property type="entry name" value="Small_GTPase"/>
</dbReference>
<dbReference type="SUPFAM" id="SSF52540">
    <property type="entry name" value="P-loop containing nucleoside triphosphate hydrolases"/>
    <property type="match status" value="1"/>
</dbReference>